<reference evidence="2" key="2">
    <citation type="submission" date="2018-07" db="EMBL/GenBank/DDBJ databases">
        <authorList>
            <consortium name="NCBI Pathogen Detection Project"/>
        </authorList>
    </citation>
    <scope>NUCLEOTIDE SEQUENCE</scope>
    <source>
        <strain evidence="2">BCW_2741</strain>
        <strain evidence="1">Salmonella enterica</strain>
    </source>
</reference>
<accession>A0A3Y2DGD1</accession>
<dbReference type="EMBL" id="DAATXE010000014">
    <property type="protein sequence ID" value="HAF0488707.1"/>
    <property type="molecule type" value="Genomic_DNA"/>
</dbReference>
<dbReference type="EMBL" id="DAAHFP010000013">
    <property type="protein sequence ID" value="HAB5910215.1"/>
    <property type="molecule type" value="Genomic_DNA"/>
</dbReference>
<evidence type="ECO:0000313" key="1">
    <source>
        <dbReference type="EMBL" id="HAB5910215.1"/>
    </source>
</evidence>
<name>A0A3Y2DGD1_SALNE</name>
<dbReference type="Pfam" id="PF14072">
    <property type="entry name" value="DndB"/>
    <property type="match status" value="1"/>
</dbReference>
<dbReference type="RefSeq" id="WP_058145319.1">
    <property type="nucleotide sequence ID" value="NZ_CALNWG010000016.1"/>
</dbReference>
<reference evidence="2" key="1">
    <citation type="journal article" date="2018" name="Genome Biol.">
        <title>SKESA: strategic k-mer extension for scrupulous assemblies.</title>
        <authorList>
            <person name="Souvorov A."/>
            <person name="Agarwala R."/>
            <person name="Lipman D.J."/>
        </authorList>
    </citation>
    <scope>NUCLEOTIDE SEQUENCE</scope>
    <source>
        <strain evidence="2">BCW_2741</strain>
        <strain evidence="1">Salmonella enterica</strain>
    </source>
</reference>
<dbReference type="AlphaFoldDB" id="A0A3Y2DGD1"/>
<comment type="caution">
    <text evidence="2">The sequence shown here is derived from an EMBL/GenBank/DDBJ whole genome shotgun (WGS) entry which is preliminary data.</text>
</comment>
<evidence type="ECO:0000313" key="2">
    <source>
        <dbReference type="EMBL" id="HAF0488707.1"/>
    </source>
</evidence>
<organism evidence="2">
    <name type="scientific">Salmonella newport</name>
    <dbReference type="NCBI Taxonomy" id="108619"/>
    <lineage>
        <taxon>Bacteria</taxon>
        <taxon>Pseudomonadati</taxon>
        <taxon>Pseudomonadota</taxon>
        <taxon>Gammaproteobacteria</taxon>
        <taxon>Enterobacterales</taxon>
        <taxon>Enterobacteriaceae</taxon>
        <taxon>Salmonella</taxon>
    </lineage>
</organism>
<gene>
    <name evidence="2" type="ORF">G9W27_002626</name>
    <name evidence="1" type="ORF">GB622_19230</name>
</gene>
<dbReference type="CDD" id="cd16413">
    <property type="entry name" value="DGQHR_domain"/>
    <property type="match status" value="1"/>
</dbReference>
<dbReference type="InterPro" id="IPR017601">
    <property type="entry name" value="DGQHR-contain_dom"/>
</dbReference>
<dbReference type="NCBIfam" id="TIGR03187">
    <property type="entry name" value="DGQHR"/>
    <property type="match status" value="1"/>
</dbReference>
<sequence>MIDLLAWNIGNEDVDCFVTVMKAKDIFQLSEVSRASEKPEDGYQRLLNIKRAQDIAAYLDEGNIIPGAIILSARKEYNLSFDKANNIISFHENNNEKLLVIDGQHRLFGASMAENDILLPVCIFKGLDLKQEVQYFIDINSNQVGVPKTLRIELLKFLSEPESIEATLIKLFRELSEDIESPLYGKTSSTVSIPGKLSHVPFQASLSGLIEGRILNSFNYDNKKKIIINFLSATSRVLKDIEDTDKRLITSVFFQALFKIFETTCSLSLTFYKNYQEESLYKILSGFNKINFEAHRGTNTQNIKALSDDMLQLIELHVKMLETPDDLLG</sequence>
<protein>
    <submittedName>
        <fullName evidence="2">DGQHR domain-containing protein</fullName>
    </submittedName>
</protein>
<proteinExistence type="predicted"/>
<dbReference type="InterPro" id="IPR017642">
    <property type="entry name" value="DNA_S_mod_DndB"/>
</dbReference>